<reference evidence="1" key="1">
    <citation type="submission" date="2015-05" db="UniProtKB">
        <authorList>
            <consortium name="EnsemblMetazoa"/>
        </authorList>
    </citation>
    <scope>IDENTIFICATION</scope>
</reference>
<sequence length="26" mass="2857">MDTAIVLYVNTLLALQGKYYQAVTAP</sequence>
<keyword evidence="2" id="KW-1185">Reference proteome</keyword>
<proteinExistence type="predicted"/>
<protein>
    <submittedName>
        <fullName evidence="1">Uncharacterized protein</fullName>
    </submittedName>
</protein>
<dbReference type="EMBL" id="ACPB03024080">
    <property type="status" value="NOT_ANNOTATED_CDS"/>
    <property type="molecule type" value="Genomic_DNA"/>
</dbReference>
<evidence type="ECO:0000313" key="1">
    <source>
        <dbReference type="EnsemblMetazoa" id="RPRC004430-PA"/>
    </source>
</evidence>
<dbReference type="Proteomes" id="UP000015103">
    <property type="component" value="Unassembled WGS sequence"/>
</dbReference>
<evidence type="ECO:0000313" key="2">
    <source>
        <dbReference type="Proteomes" id="UP000015103"/>
    </source>
</evidence>
<dbReference type="EnsemblMetazoa" id="RPRC004430-RA">
    <property type="protein sequence ID" value="RPRC004430-PA"/>
    <property type="gene ID" value="RPRC004430"/>
</dbReference>
<accession>T1HK57</accession>
<dbReference type="InParanoid" id="T1HK57"/>
<name>T1HK57_RHOPR</name>
<dbReference type="HOGENOM" id="CLU_3417476_0_0_1"/>
<dbReference type="AlphaFoldDB" id="T1HK57"/>
<organism evidence="1 2">
    <name type="scientific">Rhodnius prolixus</name>
    <name type="common">Triatomid bug</name>
    <dbReference type="NCBI Taxonomy" id="13249"/>
    <lineage>
        <taxon>Eukaryota</taxon>
        <taxon>Metazoa</taxon>
        <taxon>Ecdysozoa</taxon>
        <taxon>Arthropoda</taxon>
        <taxon>Hexapoda</taxon>
        <taxon>Insecta</taxon>
        <taxon>Pterygota</taxon>
        <taxon>Neoptera</taxon>
        <taxon>Paraneoptera</taxon>
        <taxon>Hemiptera</taxon>
        <taxon>Heteroptera</taxon>
        <taxon>Panheteroptera</taxon>
        <taxon>Cimicomorpha</taxon>
        <taxon>Reduviidae</taxon>
        <taxon>Triatominae</taxon>
        <taxon>Rhodnius</taxon>
    </lineage>
</organism>